<gene>
    <name evidence="3" type="ORF">LS77_002355</name>
    <name evidence="2" type="ORF">XJ32_03565</name>
</gene>
<reference evidence="2 5" key="2">
    <citation type="submission" date="2017-02" db="EMBL/GenBank/DDBJ databases">
        <title>Whole genome sequencing of Helicobacter bilis strain AAQJH.</title>
        <authorList>
            <person name="Conlan S."/>
            <person name="Thomas P.J."/>
            <person name="Mullikin J."/>
            <person name="Palmore T.N."/>
            <person name="Frank K.M."/>
            <person name="Segre J.A."/>
        </authorList>
    </citation>
    <scope>NUCLEOTIDE SEQUENCE [LARGE SCALE GENOMIC DNA]</scope>
    <source>
        <strain evidence="2 5">AAQJH</strain>
    </source>
</reference>
<evidence type="ECO:0000313" key="2">
    <source>
        <dbReference type="EMBL" id="AQQ59320.1"/>
    </source>
</evidence>
<evidence type="ECO:0000313" key="3">
    <source>
        <dbReference type="EMBL" id="TLE05775.1"/>
    </source>
</evidence>
<evidence type="ECO:0000256" key="1">
    <source>
        <dbReference type="SAM" id="SignalP"/>
    </source>
</evidence>
<dbReference type="RefSeq" id="WP_004088417.1">
    <property type="nucleotide sequence ID" value="NZ_CABKOK010000001.1"/>
</dbReference>
<dbReference type="KEGG" id="hbl:XJ32_03565"/>
<dbReference type="GeneID" id="60657322"/>
<sequence length="199" mass="21763">MLVKDLLKAGLIATSVVSCVALADEVVSVEADSDAQSYSTQTTDSKSLKERNENIDVARELTITKSSSDAYYKLPRLPQYTPKPLIDDAKGIAVVNGVPLNCKLLGEAEGIDSSDGKAAPSFEQIREGALNDLRNGTMDLVDSRDRIVLTPVKEAMTCELRNEGDQFDEKDCTTWTQIPSNGKILYYRIHANVFDCGAR</sequence>
<organism evidence="2 5">
    <name type="scientific">Helicobacter bilis</name>
    <dbReference type="NCBI Taxonomy" id="37372"/>
    <lineage>
        <taxon>Bacteria</taxon>
        <taxon>Pseudomonadati</taxon>
        <taxon>Campylobacterota</taxon>
        <taxon>Epsilonproteobacteria</taxon>
        <taxon>Campylobacterales</taxon>
        <taxon>Helicobacteraceae</taxon>
        <taxon>Helicobacter</taxon>
    </lineage>
</organism>
<evidence type="ECO:0000313" key="5">
    <source>
        <dbReference type="Proteomes" id="UP000188298"/>
    </source>
</evidence>
<reference evidence="3 4" key="1">
    <citation type="journal article" date="2014" name="Genome Announc.">
        <title>Draft genome sequences of eight enterohepatic helicobacter species isolated from both laboratory and wild rodents.</title>
        <authorList>
            <person name="Sheh A."/>
            <person name="Shen Z."/>
            <person name="Fox J.G."/>
        </authorList>
    </citation>
    <scope>NUCLEOTIDE SEQUENCE [LARGE SCALE GENOMIC DNA]</scope>
    <source>
        <strain evidence="3 4">Missouri</strain>
    </source>
</reference>
<name>A0A1Q2LFX5_9HELI</name>
<dbReference type="PROSITE" id="PS51257">
    <property type="entry name" value="PROKAR_LIPOPROTEIN"/>
    <property type="match status" value="1"/>
</dbReference>
<dbReference type="Proteomes" id="UP000029870">
    <property type="component" value="Unassembled WGS sequence"/>
</dbReference>
<reference evidence="3" key="3">
    <citation type="submission" date="2018-04" db="EMBL/GenBank/DDBJ databases">
        <authorList>
            <person name="Sheh A."/>
            <person name="Shen Z."/>
            <person name="Mannion A.J."/>
            <person name="Fox J.G."/>
        </authorList>
    </citation>
    <scope>NUCLEOTIDE SEQUENCE</scope>
    <source>
        <strain evidence="3">Missouri</strain>
    </source>
</reference>
<accession>A0A1Q2LFX5</accession>
<protein>
    <submittedName>
        <fullName evidence="2">Uncharacterized protein</fullName>
    </submittedName>
</protein>
<dbReference type="Proteomes" id="UP000188298">
    <property type="component" value="Chromosome"/>
</dbReference>
<dbReference type="EMBL" id="JRPH02000005">
    <property type="protein sequence ID" value="TLE05775.1"/>
    <property type="molecule type" value="Genomic_DNA"/>
</dbReference>
<evidence type="ECO:0000313" key="4">
    <source>
        <dbReference type="Proteomes" id="UP000029870"/>
    </source>
</evidence>
<feature type="signal peptide" evidence="1">
    <location>
        <begin position="1"/>
        <end position="23"/>
    </location>
</feature>
<proteinExistence type="predicted"/>
<feature type="chain" id="PRO_5036024211" evidence="1">
    <location>
        <begin position="24"/>
        <end position="199"/>
    </location>
</feature>
<dbReference type="STRING" id="37372.XJ32_03565"/>
<dbReference type="AlphaFoldDB" id="A0A1Q2LFX5"/>
<keyword evidence="1" id="KW-0732">Signal</keyword>
<dbReference type="EMBL" id="CP019645">
    <property type="protein sequence ID" value="AQQ59320.1"/>
    <property type="molecule type" value="Genomic_DNA"/>
</dbReference>